<accession>A0A914HEF1</accession>
<sequence>MSSEEGEIHGSSEGSDQQQEEQPLISFREKISTHKKTILVYDGFEYAFDKISRSDPSLEFYRCLYRDKGGPNRQQAADENPIATRQAVDNARNIIPADVRGQQGTSAASMGRSYRNYVTRERAEYGDELLDRADPAHIVIPDRLQEQTIFDDVDDGRRMFVFASPFARNILAQYGQHVAIDGTFKCAPLNFTQLYTISVLLDNVAIPCVYELAHYFVLTWIGCDSVMGIEPIDEFDDEDEYGAYGLVDQHIRNWIEQNGYQQRRALFPMEIWNMCARIEDAIGRTNNSVEAWHKNFNAQFRSHSPRFSTFLRVISKEENHWRLQVEDYEHNPANGIRGKGMPRKQTDVEQFESESRFQQTRWPPPP</sequence>
<protein>
    <submittedName>
        <fullName evidence="3">Uncharacterized protein</fullName>
    </submittedName>
</protein>
<evidence type="ECO:0000256" key="1">
    <source>
        <dbReference type="SAM" id="MobiDB-lite"/>
    </source>
</evidence>
<keyword evidence="2" id="KW-1185">Reference proteome</keyword>
<feature type="compositionally biased region" description="Low complexity" evidence="1">
    <location>
        <begin position="11"/>
        <end position="22"/>
    </location>
</feature>
<name>A0A914HEF1_GLORO</name>
<feature type="region of interest" description="Disordered" evidence="1">
    <location>
        <begin position="1"/>
        <end position="22"/>
    </location>
</feature>
<reference evidence="3" key="1">
    <citation type="submission" date="2022-11" db="UniProtKB">
        <authorList>
            <consortium name="WormBaseParasite"/>
        </authorList>
    </citation>
    <scope>IDENTIFICATION</scope>
</reference>
<feature type="compositionally biased region" description="Polar residues" evidence="1">
    <location>
        <begin position="356"/>
        <end position="366"/>
    </location>
</feature>
<dbReference type="Proteomes" id="UP000887572">
    <property type="component" value="Unplaced"/>
</dbReference>
<dbReference type="WBParaSite" id="Gr19_v10_g16250.t1">
    <property type="protein sequence ID" value="Gr19_v10_g16250.t1"/>
    <property type="gene ID" value="Gr19_v10_g16250"/>
</dbReference>
<evidence type="ECO:0000313" key="2">
    <source>
        <dbReference type="Proteomes" id="UP000887572"/>
    </source>
</evidence>
<organism evidence="2 3">
    <name type="scientific">Globodera rostochiensis</name>
    <name type="common">Golden nematode worm</name>
    <name type="synonym">Heterodera rostochiensis</name>
    <dbReference type="NCBI Taxonomy" id="31243"/>
    <lineage>
        <taxon>Eukaryota</taxon>
        <taxon>Metazoa</taxon>
        <taxon>Ecdysozoa</taxon>
        <taxon>Nematoda</taxon>
        <taxon>Chromadorea</taxon>
        <taxon>Rhabditida</taxon>
        <taxon>Tylenchina</taxon>
        <taxon>Tylenchomorpha</taxon>
        <taxon>Tylenchoidea</taxon>
        <taxon>Heteroderidae</taxon>
        <taxon>Heteroderinae</taxon>
        <taxon>Globodera</taxon>
    </lineage>
</organism>
<feature type="compositionally biased region" description="Basic and acidic residues" evidence="1">
    <location>
        <begin position="1"/>
        <end position="10"/>
    </location>
</feature>
<proteinExistence type="predicted"/>
<feature type="region of interest" description="Disordered" evidence="1">
    <location>
        <begin position="331"/>
        <end position="366"/>
    </location>
</feature>
<evidence type="ECO:0000313" key="3">
    <source>
        <dbReference type="WBParaSite" id="Gr19_v10_g16250.t1"/>
    </source>
</evidence>
<dbReference type="AlphaFoldDB" id="A0A914HEF1"/>